<dbReference type="EMBL" id="JAJHJB010000002">
    <property type="protein sequence ID" value="MCC5464037.1"/>
    <property type="molecule type" value="Genomic_DNA"/>
</dbReference>
<evidence type="ECO:0000313" key="3">
    <source>
        <dbReference type="Proteomes" id="UP001165492"/>
    </source>
</evidence>
<protein>
    <submittedName>
        <fullName evidence="2">UDP-4-amino-4, 6-dideoxy-N-acetyl-beta-L-altrosamine N-acetyltransferase</fullName>
        <ecNumber evidence="2">2.3.1.202</ecNumber>
    </submittedName>
</protein>
<proteinExistence type="predicted"/>
<sequence>MFNKADFSLRKITENDLKGVLKWRNSDHIRNNMFSDHMITLEEHYKWFNKIKEDNCNLHLIFEKQSVSVGMTYFTDFDISNQVCSWGFYLGEKSLPRGMGTVLGFLSLEYSFEILGIEKLCGEVLGFNIPSIRLFQRLGFKESSVRQHVYKSHSYQDVVLFEMLKEEWKQHKRRIFSEIFYNTGE</sequence>
<reference evidence="2" key="1">
    <citation type="submission" date="2021-11" db="EMBL/GenBank/DDBJ databases">
        <title>Description of a new species Pelosinus isolated from the bottom sediments of Lake Baikal.</title>
        <authorList>
            <person name="Zakharyuk A."/>
        </authorList>
    </citation>
    <scope>NUCLEOTIDE SEQUENCE</scope>
    <source>
        <strain evidence="2">Bkl1</strain>
    </source>
</reference>
<dbReference type="InterPro" id="IPR020036">
    <property type="entry name" value="PseH"/>
</dbReference>
<dbReference type="InterPro" id="IPR016181">
    <property type="entry name" value="Acyl_CoA_acyltransferase"/>
</dbReference>
<dbReference type="GO" id="GO:0016746">
    <property type="term" value="F:acyltransferase activity"/>
    <property type="evidence" value="ECO:0007669"/>
    <property type="project" value="UniProtKB-KW"/>
</dbReference>
<dbReference type="PROSITE" id="PS51186">
    <property type="entry name" value="GNAT"/>
    <property type="match status" value="1"/>
</dbReference>
<keyword evidence="2" id="KW-0808">Transferase</keyword>
<feature type="domain" description="N-acetyltransferase" evidence="1">
    <location>
        <begin position="7"/>
        <end position="165"/>
    </location>
</feature>
<dbReference type="EC" id="2.3.1.202" evidence="2"/>
<keyword evidence="2" id="KW-0012">Acyltransferase</keyword>
<evidence type="ECO:0000259" key="1">
    <source>
        <dbReference type="PROSITE" id="PS51186"/>
    </source>
</evidence>
<dbReference type="Proteomes" id="UP001165492">
    <property type="component" value="Unassembled WGS sequence"/>
</dbReference>
<dbReference type="PANTHER" id="PTHR43415">
    <property type="entry name" value="SPERMIDINE N(1)-ACETYLTRANSFERASE"/>
    <property type="match status" value="1"/>
</dbReference>
<evidence type="ECO:0000313" key="2">
    <source>
        <dbReference type="EMBL" id="MCC5464037.1"/>
    </source>
</evidence>
<dbReference type="SUPFAM" id="SSF55729">
    <property type="entry name" value="Acyl-CoA N-acyltransferases (Nat)"/>
    <property type="match status" value="1"/>
</dbReference>
<dbReference type="Pfam" id="PF13302">
    <property type="entry name" value="Acetyltransf_3"/>
    <property type="match status" value="1"/>
</dbReference>
<dbReference type="Gene3D" id="3.40.630.30">
    <property type="match status" value="1"/>
</dbReference>
<dbReference type="InterPro" id="IPR000182">
    <property type="entry name" value="GNAT_dom"/>
</dbReference>
<keyword evidence="3" id="KW-1185">Reference proteome</keyword>
<dbReference type="PANTHER" id="PTHR43415:SF3">
    <property type="entry name" value="GNAT-FAMILY ACETYLTRANSFERASE"/>
    <property type="match status" value="1"/>
</dbReference>
<accession>A0ABS8HM63</accession>
<gene>
    <name evidence="2" type="primary">pseH</name>
    <name evidence="2" type="ORF">LMF89_01515</name>
</gene>
<dbReference type="RefSeq" id="WP_229533561.1">
    <property type="nucleotide sequence ID" value="NZ_JAJHJB010000002.1"/>
</dbReference>
<comment type="caution">
    <text evidence="2">The sequence shown here is derived from an EMBL/GenBank/DDBJ whole genome shotgun (WGS) entry which is preliminary data.</text>
</comment>
<organism evidence="2 3">
    <name type="scientific">Pelosinus baikalensis</name>
    <dbReference type="NCBI Taxonomy" id="2892015"/>
    <lineage>
        <taxon>Bacteria</taxon>
        <taxon>Bacillati</taxon>
        <taxon>Bacillota</taxon>
        <taxon>Negativicutes</taxon>
        <taxon>Selenomonadales</taxon>
        <taxon>Sporomusaceae</taxon>
        <taxon>Pelosinus</taxon>
    </lineage>
</organism>
<name>A0ABS8HM63_9FIRM</name>
<dbReference type="NCBIfam" id="TIGR03585">
    <property type="entry name" value="PseH"/>
    <property type="match status" value="1"/>
</dbReference>